<dbReference type="EMBL" id="JADWDJ010000001">
    <property type="protein sequence ID" value="KAG5285822.1"/>
    <property type="molecule type" value="Genomic_DNA"/>
</dbReference>
<reference evidence="1 2" key="1">
    <citation type="submission" date="2020-10" db="EMBL/GenBank/DDBJ databases">
        <title>Chromosome-scale genome assembly of the Allis shad, Alosa alosa.</title>
        <authorList>
            <person name="Margot Z."/>
            <person name="Christophe K."/>
            <person name="Cabau C."/>
            <person name="Louis A."/>
            <person name="Berthelot C."/>
            <person name="Parey E."/>
            <person name="Roest Crollius H."/>
            <person name="Montfort J."/>
            <person name="Robinson-Rechavi M."/>
            <person name="Bucao C."/>
            <person name="Bouchez O."/>
            <person name="Gislard M."/>
            <person name="Lluch J."/>
            <person name="Milhes M."/>
            <person name="Lampietro C."/>
            <person name="Lopez Roques C."/>
            <person name="Donnadieu C."/>
            <person name="Braasch I."/>
            <person name="Desvignes T."/>
            <person name="Postlethwait J."/>
            <person name="Bobe J."/>
            <person name="Guiguen Y."/>
        </authorList>
    </citation>
    <scope>NUCLEOTIDE SEQUENCE [LARGE SCALE GENOMIC DNA]</scope>
    <source>
        <strain evidence="1">M-15738</strain>
        <tissue evidence="1">Blood</tissue>
    </source>
</reference>
<keyword evidence="2" id="KW-1185">Reference proteome</keyword>
<dbReference type="Proteomes" id="UP000823561">
    <property type="component" value="Chromosome 1"/>
</dbReference>
<evidence type="ECO:0000313" key="2">
    <source>
        <dbReference type="Proteomes" id="UP000823561"/>
    </source>
</evidence>
<accession>A0AAV6HIV4</accession>
<organism evidence="1 2">
    <name type="scientific">Alosa alosa</name>
    <name type="common">allis shad</name>
    <dbReference type="NCBI Taxonomy" id="278164"/>
    <lineage>
        <taxon>Eukaryota</taxon>
        <taxon>Metazoa</taxon>
        <taxon>Chordata</taxon>
        <taxon>Craniata</taxon>
        <taxon>Vertebrata</taxon>
        <taxon>Euteleostomi</taxon>
        <taxon>Actinopterygii</taxon>
        <taxon>Neopterygii</taxon>
        <taxon>Teleostei</taxon>
        <taxon>Clupei</taxon>
        <taxon>Clupeiformes</taxon>
        <taxon>Clupeoidei</taxon>
        <taxon>Clupeidae</taxon>
        <taxon>Alosa</taxon>
    </lineage>
</organism>
<evidence type="ECO:0000313" key="1">
    <source>
        <dbReference type="EMBL" id="KAG5285822.1"/>
    </source>
</evidence>
<gene>
    <name evidence="1" type="ORF">AALO_G00007850</name>
</gene>
<dbReference type="AlphaFoldDB" id="A0AAV6HIV4"/>
<proteinExistence type="predicted"/>
<comment type="caution">
    <text evidence="1">The sequence shown here is derived from an EMBL/GenBank/DDBJ whole genome shotgun (WGS) entry which is preliminary data.</text>
</comment>
<sequence length="92" mass="10390">MVTKLSFTDAKEGLAQLTRKKNISEKVTDLGKSGKEDDKTVKPLMSDNNPCYRFLRVKNPWSCITGSKQGIINEEGRVVGMMYFFNSILDIL</sequence>
<protein>
    <submittedName>
        <fullName evidence="1">Uncharacterized protein</fullName>
    </submittedName>
</protein>
<name>A0AAV6HIV4_9TELE</name>